<accession>A0A5Q2RIT2</accession>
<gene>
    <name evidence="2" type="ORF">GH723_03825</name>
</gene>
<proteinExistence type="predicted"/>
<evidence type="ECO:0000313" key="3">
    <source>
        <dbReference type="Proteomes" id="UP000334019"/>
    </source>
</evidence>
<reference evidence="2 3" key="1">
    <citation type="submission" date="2019-11" db="EMBL/GenBank/DDBJ databases">
        <authorList>
            <person name="He Y."/>
        </authorList>
    </citation>
    <scope>NUCLEOTIDE SEQUENCE [LARGE SCALE GENOMIC DNA]</scope>
    <source>
        <strain evidence="2 3">SCSIO 58843</strain>
    </source>
</reference>
<organism evidence="2 3">
    <name type="scientific">Actinomarinicola tropica</name>
    <dbReference type="NCBI Taxonomy" id="2789776"/>
    <lineage>
        <taxon>Bacteria</taxon>
        <taxon>Bacillati</taxon>
        <taxon>Actinomycetota</taxon>
        <taxon>Acidimicrobiia</taxon>
        <taxon>Acidimicrobiales</taxon>
        <taxon>Iamiaceae</taxon>
        <taxon>Actinomarinicola</taxon>
    </lineage>
</organism>
<dbReference type="EMBL" id="CP045851">
    <property type="protein sequence ID" value="QGG94296.1"/>
    <property type="molecule type" value="Genomic_DNA"/>
</dbReference>
<evidence type="ECO:0000313" key="2">
    <source>
        <dbReference type="EMBL" id="QGG94296.1"/>
    </source>
</evidence>
<dbReference type="KEGG" id="atq:GH723_03825"/>
<sequence>MTERKPPGMTWETWIDRQIREAQDRGEFDGLALEGRPIPGLDRPRDPDWWHKSLLRREGVQQLPTTLRVRKELEDSLAAIAASEDELEVREIITAINRRIRDVNRLASSGPPSNLVPLDEERVVRTWAEGRAS</sequence>
<keyword evidence="3" id="KW-1185">Reference proteome</keyword>
<evidence type="ECO:0000259" key="1">
    <source>
        <dbReference type="Pfam" id="PF09350"/>
    </source>
</evidence>
<dbReference type="Proteomes" id="UP000334019">
    <property type="component" value="Chromosome"/>
</dbReference>
<protein>
    <submittedName>
        <fullName evidence="2">DUF1992 domain-containing protein</fullName>
    </submittedName>
</protein>
<feature type="domain" description="DnaJ homologue subfamily C member 28 conserved" evidence="1">
    <location>
        <begin position="14"/>
        <end position="80"/>
    </location>
</feature>
<dbReference type="InterPro" id="IPR018961">
    <property type="entry name" value="DnaJ_homolog_subfam-C_membr-28"/>
</dbReference>
<dbReference type="RefSeq" id="WP_153758402.1">
    <property type="nucleotide sequence ID" value="NZ_CP045851.1"/>
</dbReference>
<name>A0A5Q2RIT2_9ACTN</name>
<dbReference type="Pfam" id="PF09350">
    <property type="entry name" value="DJC28_CD"/>
    <property type="match status" value="1"/>
</dbReference>
<dbReference type="AlphaFoldDB" id="A0A5Q2RIT2"/>